<evidence type="ECO:0000313" key="2">
    <source>
        <dbReference type="Proteomes" id="UP000824120"/>
    </source>
</evidence>
<name>A0A9J5XSR2_SOLCO</name>
<dbReference type="Proteomes" id="UP000824120">
    <property type="component" value="Chromosome 8"/>
</dbReference>
<accession>A0A9J5XSR2</accession>
<evidence type="ECO:0000313" key="1">
    <source>
        <dbReference type="EMBL" id="KAG5591339.1"/>
    </source>
</evidence>
<organism evidence="1 2">
    <name type="scientific">Solanum commersonii</name>
    <name type="common">Commerson's wild potato</name>
    <name type="synonym">Commerson's nightshade</name>
    <dbReference type="NCBI Taxonomy" id="4109"/>
    <lineage>
        <taxon>Eukaryota</taxon>
        <taxon>Viridiplantae</taxon>
        <taxon>Streptophyta</taxon>
        <taxon>Embryophyta</taxon>
        <taxon>Tracheophyta</taxon>
        <taxon>Spermatophyta</taxon>
        <taxon>Magnoliopsida</taxon>
        <taxon>eudicotyledons</taxon>
        <taxon>Gunneridae</taxon>
        <taxon>Pentapetalae</taxon>
        <taxon>asterids</taxon>
        <taxon>lamiids</taxon>
        <taxon>Solanales</taxon>
        <taxon>Solanaceae</taxon>
        <taxon>Solanoideae</taxon>
        <taxon>Solaneae</taxon>
        <taxon>Solanum</taxon>
    </lineage>
</organism>
<keyword evidence="2" id="KW-1185">Reference proteome</keyword>
<dbReference type="AlphaFoldDB" id="A0A9J5XSR2"/>
<proteinExistence type="predicted"/>
<dbReference type="EMBL" id="JACXVP010000008">
    <property type="protein sequence ID" value="KAG5591339.1"/>
    <property type="molecule type" value="Genomic_DNA"/>
</dbReference>
<reference evidence="1 2" key="1">
    <citation type="submission" date="2020-09" db="EMBL/GenBank/DDBJ databases">
        <title>De no assembly of potato wild relative species, Solanum commersonii.</title>
        <authorList>
            <person name="Cho K."/>
        </authorList>
    </citation>
    <scope>NUCLEOTIDE SEQUENCE [LARGE SCALE GENOMIC DNA]</scope>
    <source>
        <strain evidence="1">LZ3.2</strain>
        <tissue evidence="1">Leaf</tissue>
    </source>
</reference>
<protein>
    <submittedName>
        <fullName evidence="1">Uncharacterized protein</fullName>
    </submittedName>
</protein>
<comment type="caution">
    <text evidence="1">The sequence shown here is derived from an EMBL/GenBank/DDBJ whole genome shotgun (WGS) entry which is preliminary data.</text>
</comment>
<gene>
    <name evidence="1" type="ORF">H5410_041853</name>
</gene>
<sequence>MCQTVLHKTQFTYAMINRVLKHSNCDTPLPKILKLIILASNASSNSTKAFECPHIIDDSIFTRKGLPVFSNQHLFRLSQDHKGLNESCNGVECKGNGLRKV</sequence>